<dbReference type="RefSeq" id="WP_189222208.1">
    <property type="nucleotide sequence ID" value="NZ_BMRG01000002.1"/>
</dbReference>
<dbReference type="InterPro" id="IPR007278">
    <property type="entry name" value="DUF397"/>
</dbReference>
<comment type="caution">
    <text evidence="2">The sequence shown here is derived from an EMBL/GenBank/DDBJ whole genome shotgun (WGS) entry which is preliminary data.</text>
</comment>
<reference evidence="2" key="2">
    <citation type="submission" date="2020-09" db="EMBL/GenBank/DDBJ databases">
        <authorList>
            <person name="Sun Q."/>
            <person name="Ohkuma M."/>
        </authorList>
    </citation>
    <scope>NUCLEOTIDE SEQUENCE</scope>
    <source>
        <strain evidence="2">JCM 3313</strain>
    </source>
</reference>
<keyword evidence="3" id="KW-1185">Reference proteome</keyword>
<dbReference type="EMBL" id="BMRG01000002">
    <property type="protein sequence ID" value="GGP43466.1"/>
    <property type="molecule type" value="Genomic_DNA"/>
</dbReference>
<accession>A0A918EBU0</accession>
<organism evidence="2 3">
    <name type="scientific">Saccharothrix coeruleofusca</name>
    <dbReference type="NCBI Taxonomy" id="33919"/>
    <lineage>
        <taxon>Bacteria</taxon>
        <taxon>Bacillati</taxon>
        <taxon>Actinomycetota</taxon>
        <taxon>Actinomycetes</taxon>
        <taxon>Pseudonocardiales</taxon>
        <taxon>Pseudonocardiaceae</taxon>
        <taxon>Saccharothrix</taxon>
    </lineage>
</organism>
<dbReference type="AlphaFoldDB" id="A0A918EBU0"/>
<evidence type="ECO:0000313" key="3">
    <source>
        <dbReference type="Proteomes" id="UP000639606"/>
    </source>
</evidence>
<evidence type="ECO:0000313" key="2">
    <source>
        <dbReference type="EMBL" id="GGP43466.1"/>
    </source>
</evidence>
<gene>
    <name evidence="2" type="ORF">GCM10010185_13870</name>
</gene>
<name>A0A918EBU0_9PSEU</name>
<proteinExistence type="predicted"/>
<dbReference type="Pfam" id="PF04149">
    <property type="entry name" value="DUF397"/>
    <property type="match status" value="1"/>
</dbReference>
<protein>
    <recommendedName>
        <fullName evidence="1">DUF397 domain-containing protein</fullName>
    </recommendedName>
</protein>
<feature type="domain" description="DUF397" evidence="1">
    <location>
        <begin position="8"/>
        <end position="60"/>
    </location>
</feature>
<reference evidence="2" key="1">
    <citation type="journal article" date="2014" name="Int. J. Syst. Evol. Microbiol.">
        <title>Complete genome sequence of Corynebacterium casei LMG S-19264T (=DSM 44701T), isolated from a smear-ripened cheese.</title>
        <authorList>
            <consortium name="US DOE Joint Genome Institute (JGI-PGF)"/>
            <person name="Walter F."/>
            <person name="Albersmeier A."/>
            <person name="Kalinowski J."/>
            <person name="Ruckert C."/>
        </authorList>
    </citation>
    <scope>NUCLEOTIDE SEQUENCE</scope>
    <source>
        <strain evidence="2">JCM 3313</strain>
    </source>
</reference>
<dbReference type="Proteomes" id="UP000639606">
    <property type="component" value="Unassembled WGS sequence"/>
</dbReference>
<sequence length="65" mass="6757">MIDLACTTWRKSSRSGPNGGQCVELAWPGGRLAVRDSKNPDGPALAWTPAAVGAFFAAVRSGRLG</sequence>
<evidence type="ECO:0000259" key="1">
    <source>
        <dbReference type="Pfam" id="PF04149"/>
    </source>
</evidence>